<dbReference type="EMBL" id="PVNL01000110">
    <property type="protein sequence ID" value="PRQ03168.1"/>
    <property type="molecule type" value="Genomic_DNA"/>
</dbReference>
<gene>
    <name evidence="3" type="ORF">ENSA7_54390</name>
</gene>
<feature type="compositionally biased region" description="Basic and acidic residues" evidence="1">
    <location>
        <begin position="1"/>
        <end position="11"/>
    </location>
</feature>
<accession>A0A2S9YDH2</accession>
<proteinExistence type="predicted"/>
<dbReference type="AlphaFoldDB" id="A0A2S9YDH2"/>
<sequence>MIGKLENKGDYHTGPSINELGDSTSTKKSWPILAMASTAGLEKLSGLSSYFYQGQAKDETKTYLDGVYSHIVRGDVILVEQGNILMPSVVTMATVEKRDISDNSSPPINVPITTLIFSPAAKIGYGSDKAKIRIWFNARKAGVLERIPTATVKLTDILNKPRPITATTPNRLPLTNADIIIEDAEGTALSAKGHLYNSGSTTKVNITAITTDGFSGELVKPITFHWGLTKVTRGQTVARELLGDGDATQSWQSFTLAKSPLTYVTDPYAPNGRRAELAVWVNGIKWRQAQSFYGATATDEIYVVKHDKDHNTQIIFGDGELGLRLPTGPGNVIATYRFGVGGNVDAKTINRLVKPIKGVKSVTNPLPATGGEDPPTPEQAREQAIQSTRVLGRLVSLPDFEVEAARFGGVLQAKAEWAWDPVREDAVAKVWIVAPGPGDPSPDLQAYLEARCEPGTLVRVEKAASWGGPLFVDLEFDPDYLPDQVEAAVDERLYDSDKGLLAPRNAPIARSLFRSQLYAAIHEIEGVLAVRGLSYGGEQMPAAVPVPEGHYLAITKSGPYTITTLSPT</sequence>
<organism evidence="3 4">
    <name type="scientific">Enhygromyxa salina</name>
    <dbReference type="NCBI Taxonomy" id="215803"/>
    <lineage>
        <taxon>Bacteria</taxon>
        <taxon>Pseudomonadati</taxon>
        <taxon>Myxococcota</taxon>
        <taxon>Polyangia</taxon>
        <taxon>Nannocystales</taxon>
        <taxon>Nannocystaceae</taxon>
        <taxon>Enhygromyxa</taxon>
    </lineage>
</organism>
<feature type="region of interest" description="Disordered" evidence="1">
    <location>
        <begin position="363"/>
        <end position="382"/>
    </location>
</feature>
<reference evidence="3 4" key="1">
    <citation type="submission" date="2018-03" db="EMBL/GenBank/DDBJ databases">
        <title>Draft Genome Sequences of the Obligatory Marine Myxobacteria Enhygromyxa salina SWB007.</title>
        <authorList>
            <person name="Poehlein A."/>
            <person name="Moghaddam J.A."/>
            <person name="Harms H."/>
            <person name="Alanjari M."/>
            <person name="Koenig G.M."/>
            <person name="Daniel R."/>
            <person name="Schaeberle T.F."/>
        </authorList>
    </citation>
    <scope>NUCLEOTIDE SEQUENCE [LARGE SCALE GENOMIC DNA]</scope>
    <source>
        <strain evidence="3 4">SWB007</strain>
    </source>
</reference>
<evidence type="ECO:0000259" key="2">
    <source>
        <dbReference type="Pfam" id="PF04865"/>
    </source>
</evidence>
<evidence type="ECO:0000256" key="1">
    <source>
        <dbReference type="SAM" id="MobiDB-lite"/>
    </source>
</evidence>
<evidence type="ECO:0000313" key="4">
    <source>
        <dbReference type="Proteomes" id="UP000238823"/>
    </source>
</evidence>
<dbReference type="InterPro" id="IPR006949">
    <property type="entry name" value="Barrel_Baseplate_J-like"/>
</dbReference>
<comment type="caution">
    <text evidence="3">The sequence shown here is derived from an EMBL/GenBank/DDBJ whole genome shotgun (WGS) entry which is preliminary data.</text>
</comment>
<feature type="domain" description="Baseplate protein J-like barrel" evidence="2">
    <location>
        <begin position="338"/>
        <end position="371"/>
    </location>
</feature>
<feature type="region of interest" description="Disordered" evidence="1">
    <location>
        <begin position="1"/>
        <end position="22"/>
    </location>
</feature>
<evidence type="ECO:0000313" key="3">
    <source>
        <dbReference type="EMBL" id="PRQ03168.1"/>
    </source>
</evidence>
<name>A0A2S9YDH2_9BACT</name>
<protein>
    <recommendedName>
        <fullName evidence="2">Baseplate protein J-like barrel domain-containing protein</fullName>
    </recommendedName>
</protein>
<dbReference type="Pfam" id="PF04865">
    <property type="entry name" value="Baseplate_J"/>
    <property type="match status" value="1"/>
</dbReference>
<dbReference type="Proteomes" id="UP000238823">
    <property type="component" value="Unassembled WGS sequence"/>
</dbReference>